<dbReference type="AlphaFoldDB" id="A0A7S3U3F5"/>
<dbReference type="Pfam" id="PF08238">
    <property type="entry name" value="Sel1"/>
    <property type="match status" value="3"/>
</dbReference>
<keyword evidence="3" id="KW-0732">Signal</keyword>
<dbReference type="InterPro" id="IPR050767">
    <property type="entry name" value="Sel1_AlgK"/>
</dbReference>
<evidence type="ECO:0000256" key="1">
    <source>
        <dbReference type="ARBA" id="ARBA00038101"/>
    </source>
</evidence>
<comment type="similarity">
    <text evidence="1">Belongs to the sel-1 family.</text>
</comment>
<dbReference type="EMBL" id="HBIR01062469">
    <property type="protein sequence ID" value="CAE0602062.1"/>
    <property type="molecule type" value="Transcribed_RNA"/>
</dbReference>
<dbReference type="InterPro" id="IPR006597">
    <property type="entry name" value="Sel1-like"/>
</dbReference>
<feature type="signal peptide" evidence="3">
    <location>
        <begin position="1"/>
        <end position="16"/>
    </location>
</feature>
<name>A0A7S3U3F5_EMIHU</name>
<feature type="region of interest" description="Disordered" evidence="2">
    <location>
        <begin position="327"/>
        <end position="361"/>
    </location>
</feature>
<evidence type="ECO:0000313" key="4">
    <source>
        <dbReference type="EMBL" id="CAE0602062.1"/>
    </source>
</evidence>
<organism evidence="4">
    <name type="scientific">Emiliania huxleyi</name>
    <name type="common">Coccolithophore</name>
    <name type="synonym">Pontosphaera huxleyi</name>
    <dbReference type="NCBI Taxonomy" id="2903"/>
    <lineage>
        <taxon>Eukaryota</taxon>
        <taxon>Haptista</taxon>
        <taxon>Haptophyta</taxon>
        <taxon>Prymnesiophyceae</taxon>
        <taxon>Isochrysidales</taxon>
        <taxon>Noelaerhabdaceae</taxon>
        <taxon>Emiliania</taxon>
    </lineage>
</organism>
<dbReference type="InterPro" id="IPR011990">
    <property type="entry name" value="TPR-like_helical_dom_sf"/>
</dbReference>
<sequence>MLLLLLSAPSCSTSQALTLRRLSHAVTEACGSIALSRDGWLEPEAVAAAAAWAIGELRSEGGSQQPETSLPPLKPQGEFRFAPASTAATMRLATEERYSAVADAAHGGDGTAQHTLGLLHYSGVGGAQRDERESAYWHAAAAVAGNVEALATLGGCVRRGVGAELDEAAGLDIITACAAAGSPVGLVKLGVCHEDGDLPGKPADAQRAAALFESAASVWVGGEPPSESESESEASPPPRRRSALALFQHGFAQVYGIGTRRDVEAGAAAWLSAAKLAPDDGAEEAAWGLYSEQGSLSPALRRRVHPDRCLRLSAALEYAPAVAELARRGERTGQRDEAAEGERRRKRFTRQELSKARSWTGRDERAEAYLEQLLGGGGL</sequence>
<proteinExistence type="inferred from homology"/>
<dbReference type="SUPFAM" id="SSF81901">
    <property type="entry name" value="HCP-like"/>
    <property type="match status" value="1"/>
</dbReference>
<gene>
    <name evidence="4" type="ORF">EHUX00137_LOCUS48483</name>
</gene>
<dbReference type="SMART" id="SM00671">
    <property type="entry name" value="SEL1"/>
    <property type="match status" value="4"/>
</dbReference>
<dbReference type="PANTHER" id="PTHR11102">
    <property type="entry name" value="SEL-1-LIKE PROTEIN"/>
    <property type="match status" value="1"/>
</dbReference>
<reference evidence="4" key="1">
    <citation type="submission" date="2021-01" db="EMBL/GenBank/DDBJ databases">
        <authorList>
            <person name="Corre E."/>
            <person name="Pelletier E."/>
            <person name="Niang G."/>
            <person name="Scheremetjew M."/>
            <person name="Finn R."/>
            <person name="Kale V."/>
            <person name="Holt S."/>
            <person name="Cochrane G."/>
            <person name="Meng A."/>
            <person name="Brown T."/>
            <person name="Cohen L."/>
        </authorList>
    </citation>
    <scope>NUCLEOTIDE SEQUENCE</scope>
    <source>
        <strain evidence="4">379</strain>
    </source>
</reference>
<accession>A0A7S3U3F5</accession>
<evidence type="ECO:0000256" key="2">
    <source>
        <dbReference type="SAM" id="MobiDB-lite"/>
    </source>
</evidence>
<feature type="chain" id="PRO_5031510536" evidence="3">
    <location>
        <begin position="17"/>
        <end position="379"/>
    </location>
</feature>
<dbReference type="Gene3D" id="1.25.40.10">
    <property type="entry name" value="Tetratricopeptide repeat domain"/>
    <property type="match status" value="1"/>
</dbReference>
<protein>
    <submittedName>
        <fullName evidence="4">Uncharacterized protein</fullName>
    </submittedName>
</protein>
<evidence type="ECO:0000256" key="3">
    <source>
        <dbReference type="SAM" id="SignalP"/>
    </source>
</evidence>
<dbReference type="PANTHER" id="PTHR11102:SF160">
    <property type="entry name" value="ERAD-ASSOCIATED E3 UBIQUITIN-PROTEIN LIGASE COMPONENT HRD3"/>
    <property type="match status" value="1"/>
</dbReference>
<feature type="region of interest" description="Disordered" evidence="2">
    <location>
        <begin position="220"/>
        <end position="239"/>
    </location>
</feature>